<keyword evidence="1" id="KW-0808">Transferase</keyword>
<dbReference type="EMBL" id="JBHUJC010000020">
    <property type="protein sequence ID" value="MFD2276216.1"/>
    <property type="molecule type" value="Genomic_DNA"/>
</dbReference>
<evidence type="ECO:0000313" key="2">
    <source>
        <dbReference type="Proteomes" id="UP001597297"/>
    </source>
</evidence>
<dbReference type="PANTHER" id="PTHR12526">
    <property type="entry name" value="GLYCOSYLTRANSFERASE"/>
    <property type="match status" value="1"/>
</dbReference>
<reference evidence="2" key="1">
    <citation type="journal article" date="2019" name="Int. J. Syst. Evol. Microbiol.">
        <title>The Global Catalogue of Microorganisms (GCM) 10K type strain sequencing project: providing services to taxonomists for standard genome sequencing and annotation.</title>
        <authorList>
            <consortium name="The Broad Institute Genomics Platform"/>
            <consortium name="The Broad Institute Genome Sequencing Center for Infectious Disease"/>
            <person name="Wu L."/>
            <person name="Ma J."/>
        </authorList>
    </citation>
    <scope>NUCLEOTIDE SEQUENCE [LARGE SCALE GENOMIC DNA]</scope>
    <source>
        <strain evidence="2">JCM 16545</strain>
    </source>
</reference>
<name>A0ABW5E0V1_9BACT</name>
<proteinExistence type="predicted"/>
<organism evidence="1 2">
    <name type="scientific">Rubritalea spongiae</name>
    <dbReference type="NCBI Taxonomy" id="430797"/>
    <lineage>
        <taxon>Bacteria</taxon>
        <taxon>Pseudomonadati</taxon>
        <taxon>Verrucomicrobiota</taxon>
        <taxon>Verrucomicrobiia</taxon>
        <taxon>Verrucomicrobiales</taxon>
        <taxon>Rubritaleaceae</taxon>
        <taxon>Rubritalea</taxon>
    </lineage>
</organism>
<gene>
    <name evidence="1" type="ORF">ACFSQZ_07035</name>
</gene>
<dbReference type="EC" id="2.4.-.-" evidence="1"/>
<keyword evidence="2" id="KW-1185">Reference proteome</keyword>
<evidence type="ECO:0000313" key="1">
    <source>
        <dbReference type="EMBL" id="MFD2276216.1"/>
    </source>
</evidence>
<dbReference type="Gene3D" id="3.40.50.2000">
    <property type="entry name" value="Glycogen Phosphorylase B"/>
    <property type="match status" value="1"/>
</dbReference>
<protein>
    <submittedName>
        <fullName evidence="1">Glycosyltransferase family 4 protein</fullName>
        <ecNumber evidence="1">2.4.-.-</ecNumber>
    </submittedName>
</protein>
<dbReference type="RefSeq" id="WP_377094444.1">
    <property type="nucleotide sequence ID" value="NZ_JBHSJM010000001.1"/>
</dbReference>
<accession>A0ABW5E0V1</accession>
<dbReference type="Proteomes" id="UP001597297">
    <property type="component" value="Unassembled WGS sequence"/>
</dbReference>
<comment type="caution">
    <text evidence="1">The sequence shown here is derived from an EMBL/GenBank/DDBJ whole genome shotgun (WGS) entry which is preliminary data.</text>
</comment>
<dbReference type="GO" id="GO:0016757">
    <property type="term" value="F:glycosyltransferase activity"/>
    <property type="evidence" value="ECO:0007669"/>
    <property type="project" value="UniProtKB-KW"/>
</dbReference>
<dbReference type="CDD" id="cd03801">
    <property type="entry name" value="GT4_PimA-like"/>
    <property type="match status" value="1"/>
</dbReference>
<keyword evidence="1" id="KW-0328">Glycosyltransferase</keyword>
<dbReference type="Pfam" id="PF13692">
    <property type="entry name" value="Glyco_trans_1_4"/>
    <property type="match status" value="1"/>
</dbReference>
<dbReference type="SUPFAM" id="SSF53756">
    <property type="entry name" value="UDP-Glycosyltransferase/glycogen phosphorylase"/>
    <property type="match status" value="1"/>
</dbReference>
<sequence>MSQSRGGVQVLQVGARHHFAIPRMLQEEKSLHSVVTDTCPGAGAIGRVLKALPQPLLPSVLKKWSTRSPRGVALEKIHTSELSGVYQLLASRGVLRDHWDFDGPIFKQYEKSCMSLDLSGVKVIYAMLFEASPRFIRKAKAQGVKVIYDVYITPTWHHTVNAEREKWPEWEGRERVEREDFERRVTEMIELADILLCPGENVVDGLREFEGFDASKVRVLPYGCGIDFEGRVNEAKPGRVLFAGSANLRKGLPYLAEAAKILRERGREYDFRVAGGVDESIRSLPECEYLHFLGRVARPDMKEEFLSADVMAFPSLAEGCAGVVHESLFAGLPVITTKSAGSVIKNEQGGLIIAEADALALADAIQAVVENRELRDRLAQGALDYRERLSEQTWKDGIMELVNELQEGGAA</sequence>